<keyword evidence="1" id="KW-0732">Signal</keyword>
<dbReference type="GO" id="GO:0005737">
    <property type="term" value="C:cytoplasm"/>
    <property type="evidence" value="ECO:0007669"/>
    <property type="project" value="TreeGrafter"/>
</dbReference>
<dbReference type="Gene3D" id="2.120.10.80">
    <property type="entry name" value="Kelch-type beta propeller"/>
    <property type="match status" value="1"/>
</dbReference>
<keyword evidence="4" id="KW-1185">Reference proteome</keyword>
<name>A0AAD5XYN0_9FUNG</name>
<dbReference type="Pfam" id="PF02608">
    <property type="entry name" value="Bmp"/>
    <property type="match status" value="1"/>
</dbReference>
<dbReference type="Pfam" id="PF24681">
    <property type="entry name" value="Kelch_KLHDC2_KLHL20_DRC7"/>
    <property type="match status" value="1"/>
</dbReference>
<organism evidence="3 4">
    <name type="scientific">Clydaea vesicula</name>
    <dbReference type="NCBI Taxonomy" id="447962"/>
    <lineage>
        <taxon>Eukaryota</taxon>
        <taxon>Fungi</taxon>
        <taxon>Fungi incertae sedis</taxon>
        <taxon>Chytridiomycota</taxon>
        <taxon>Chytridiomycota incertae sedis</taxon>
        <taxon>Chytridiomycetes</taxon>
        <taxon>Lobulomycetales</taxon>
        <taxon>Lobulomycetaceae</taxon>
        <taxon>Clydaea</taxon>
    </lineage>
</organism>
<dbReference type="EMBL" id="JADGJW010000473">
    <property type="protein sequence ID" value="KAJ3216551.1"/>
    <property type="molecule type" value="Genomic_DNA"/>
</dbReference>
<dbReference type="InterPro" id="IPR052637">
    <property type="entry name" value="KLHDC3-like"/>
</dbReference>
<evidence type="ECO:0000313" key="3">
    <source>
        <dbReference type="EMBL" id="KAJ3216551.1"/>
    </source>
</evidence>
<comment type="caution">
    <text evidence="3">The sequence shown here is derived from an EMBL/GenBank/DDBJ whole genome shotgun (WGS) entry which is preliminary data.</text>
</comment>
<dbReference type="AlphaFoldDB" id="A0AAD5XYN0"/>
<gene>
    <name evidence="3" type="ORF">HK099_005828</name>
</gene>
<evidence type="ECO:0000256" key="1">
    <source>
        <dbReference type="ARBA" id="ARBA00022729"/>
    </source>
</evidence>
<proteinExistence type="predicted"/>
<protein>
    <recommendedName>
        <fullName evidence="2">ABC transporter substrate-binding protein PnrA-like domain-containing protein</fullName>
    </recommendedName>
</protein>
<dbReference type="PANTHER" id="PTHR46461">
    <property type="entry name" value="KELCH DOMAIN-CONTAINING PROTEIN 3"/>
    <property type="match status" value="1"/>
</dbReference>
<sequence length="828" mass="93110">MWNNYFKASFFAVFPFQLNVFPLPEFQSTFPTFPFPLSQPHCSLVFPPMPPMPPMPLFPASIYQLPLAPEQIYFSNFITTAHQGCIKYQLNYNPEIKCSLKILSTNFSSVDNEISSGKDYTRIILDKEFFSISSSIAQKYPAINFTLLDIKLDSTFSNLDSIIFPDEQIAFLSGMIGGLLSANQKIGVAMSFLTPERLKVFNIGVKAGVLHSCKTCFIYYSTSVSANSALLSSQEFYNKFEVDFLISDNLVPLTDPPLTQNLFLINSQQNSQTITNLKSSENFFLQGGVTKNFPLAILKLLKNEPDYKKMGISQNGFNYFGLNDLNFEAVTGLQSFDKSNGCPNINLIEKKLFISNFLNSTTNVEFSDDIFGVNVDGKPLETTVSENNTFFELSSFGSKPPKIDMHTFTLGSNNIFYLFGGFTSNGTELGLLWTFDYVNNNWLNIPSPLISPKARKSHSAVFWNSNLVVFGGINNEYYQVLCDLWFFDVEKSIWIEKIYSGKTCRYSASSTLVENSIYIFGGFDETFLLTKTLLKLDLTTLEMITMQTTGDVPMSFSNSMMSYLNNFGLVLYGGYNKQLDYYSDKLYTLDLINLKWTIQEPKGVKPLGVSSGLMIKIDEETILITGGKRSTGIVSQHVIWFSNPKKNKWSYDWDVSSWKSNLAQHAGFLFKPKDIAECNYCSNKVKPMIFIFGGINVMEKSNELQFSYFGERKKPKCDIGEFLSLDDYSRDICVKCPPGSYNKIQDGICLPCPEGGYCSGGSTVDVLEGHWQDPNPISSNFTPHIYICNSGSCCKNKFCNLNDMCVDGATGSMCSVCIDSTKRIWGER</sequence>
<dbReference type="GO" id="GO:0003682">
    <property type="term" value="F:chromatin binding"/>
    <property type="evidence" value="ECO:0007669"/>
    <property type="project" value="InterPro"/>
</dbReference>
<dbReference type="InterPro" id="IPR015915">
    <property type="entry name" value="Kelch-typ_b-propeller"/>
</dbReference>
<reference evidence="3" key="1">
    <citation type="submission" date="2020-05" db="EMBL/GenBank/DDBJ databases">
        <title>Phylogenomic resolution of chytrid fungi.</title>
        <authorList>
            <person name="Stajich J.E."/>
            <person name="Amses K."/>
            <person name="Simmons R."/>
            <person name="Seto K."/>
            <person name="Myers J."/>
            <person name="Bonds A."/>
            <person name="Quandt C.A."/>
            <person name="Barry K."/>
            <person name="Liu P."/>
            <person name="Grigoriev I."/>
            <person name="Longcore J.E."/>
            <person name="James T.Y."/>
        </authorList>
    </citation>
    <scope>NUCLEOTIDE SEQUENCE</scope>
    <source>
        <strain evidence="3">JEL0476</strain>
    </source>
</reference>
<feature type="domain" description="ABC transporter substrate-binding protein PnrA-like" evidence="2">
    <location>
        <begin position="128"/>
        <end position="207"/>
    </location>
</feature>
<feature type="non-terminal residue" evidence="3">
    <location>
        <position position="1"/>
    </location>
</feature>
<dbReference type="Gene3D" id="3.40.50.2300">
    <property type="match status" value="2"/>
</dbReference>
<dbReference type="PANTHER" id="PTHR46461:SF1">
    <property type="entry name" value="KELCH DOMAIN-CONTAINING PROTEIN 3"/>
    <property type="match status" value="1"/>
</dbReference>
<dbReference type="Proteomes" id="UP001211065">
    <property type="component" value="Unassembled WGS sequence"/>
</dbReference>
<accession>A0AAD5XYN0</accession>
<evidence type="ECO:0000313" key="4">
    <source>
        <dbReference type="Proteomes" id="UP001211065"/>
    </source>
</evidence>
<evidence type="ECO:0000259" key="2">
    <source>
        <dbReference type="Pfam" id="PF02608"/>
    </source>
</evidence>
<dbReference type="SUPFAM" id="SSF117281">
    <property type="entry name" value="Kelch motif"/>
    <property type="match status" value="1"/>
</dbReference>
<dbReference type="GO" id="GO:0005886">
    <property type="term" value="C:plasma membrane"/>
    <property type="evidence" value="ECO:0007669"/>
    <property type="project" value="InterPro"/>
</dbReference>
<dbReference type="InterPro" id="IPR003760">
    <property type="entry name" value="PnrA-like"/>
</dbReference>